<organism evidence="1 2">
    <name type="scientific">Eumeta variegata</name>
    <name type="common">Bagworm moth</name>
    <name type="synonym">Eumeta japonica</name>
    <dbReference type="NCBI Taxonomy" id="151549"/>
    <lineage>
        <taxon>Eukaryota</taxon>
        <taxon>Metazoa</taxon>
        <taxon>Ecdysozoa</taxon>
        <taxon>Arthropoda</taxon>
        <taxon>Hexapoda</taxon>
        <taxon>Insecta</taxon>
        <taxon>Pterygota</taxon>
        <taxon>Neoptera</taxon>
        <taxon>Endopterygota</taxon>
        <taxon>Lepidoptera</taxon>
        <taxon>Glossata</taxon>
        <taxon>Ditrysia</taxon>
        <taxon>Tineoidea</taxon>
        <taxon>Psychidae</taxon>
        <taxon>Oiketicinae</taxon>
        <taxon>Eumeta</taxon>
    </lineage>
</organism>
<sequence length="124" mass="14678">MAQRLRVRLPSRQVPDSFRRRSLNRCTSRNDKDYGRALPNSRLIEKIRMQVFKKGTYPRREIVRETTVFSLWSWATFPGEPPRRGRARRRRACSCERAQDYEAIFHFRGSPNARGFIAHAQAKL</sequence>
<evidence type="ECO:0000313" key="2">
    <source>
        <dbReference type="Proteomes" id="UP000299102"/>
    </source>
</evidence>
<reference evidence="1 2" key="1">
    <citation type="journal article" date="2019" name="Commun. Biol.">
        <title>The bagworm genome reveals a unique fibroin gene that provides high tensile strength.</title>
        <authorList>
            <person name="Kono N."/>
            <person name="Nakamura H."/>
            <person name="Ohtoshi R."/>
            <person name="Tomita M."/>
            <person name="Numata K."/>
            <person name="Arakawa K."/>
        </authorList>
    </citation>
    <scope>NUCLEOTIDE SEQUENCE [LARGE SCALE GENOMIC DNA]</scope>
</reference>
<dbReference type="EMBL" id="BGZK01001114">
    <property type="protein sequence ID" value="GBP71617.1"/>
    <property type="molecule type" value="Genomic_DNA"/>
</dbReference>
<gene>
    <name evidence="1" type="ORF">EVAR_10831_1</name>
</gene>
<dbReference type="Proteomes" id="UP000299102">
    <property type="component" value="Unassembled WGS sequence"/>
</dbReference>
<accession>A0A4C1YAS1</accession>
<name>A0A4C1YAS1_EUMVA</name>
<evidence type="ECO:0000313" key="1">
    <source>
        <dbReference type="EMBL" id="GBP71617.1"/>
    </source>
</evidence>
<protein>
    <submittedName>
        <fullName evidence="1">Uncharacterized protein</fullName>
    </submittedName>
</protein>
<dbReference type="AlphaFoldDB" id="A0A4C1YAS1"/>
<comment type="caution">
    <text evidence="1">The sequence shown here is derived from an EMBL/GenBank/DDBJ whole genome shotgun (WGS) entry which is preliminary data.</text>
</comment>
<proteinExistence type="predicted"/>
<keyword evidence="2" id="KW-1185">Reference proteome</keyword>